<dbReference type="Pfam" id="PF04341">
    <property type="entry name" value="DUF485"/>
    <property type="match status" value="1"/>
</dbReference>
<feature type="transmembrane region" description="Helical" evidence="1">
    <location>
        <begin position="78"/>
        <end position="100"/>
    </location>
</feature>
<organism evidence="2 3">
    <name type="scientific">Paraburkholderia edwinii</name>
    <dbReference type="NCBI Taxonomy" id="2861782"/>
    <lineage>
        <taxon>Bacteria</taxon>
        <taxon>Pseudomonadati</taxon>
        <taxon>Pseudomonadota</taxon>
        <taxon>Betaproteobacteria</taxon>
        <taxon>Burkholderiales</taxon>
        <taxon>Burkholderiaceae</taxon>
        <taxon>Paraburkholderia</taxon>
    </lineage>
</organism>
<gene>
    <name evidence="2" type="ORF">KZJ38_12345</name>
</gene>
<dbReference type="EMBL" id="CP080095">
    <property type="protein sequence ID" value="QYD67180.1"/>
    <property type="molecule type" value="Genomic_DNA"/>
</dbReference>
<evidence type="ECO:0000313" key="2">
    <source>
        <dbReference type="EMBL" id="QYD67180.1"/>
    </source>
</evidence>
<dbReference type="RefSeq" id="WP_219796174.1">
    <property type="nucleotide sequence ID" value="NZ_CP080095.1"/>
</dbReference>
<dbReference type="Proteomes" id="UP000826462">
    <property type="component" value="Chromosome 1"/>
</dbReference>
<feature type="transmembrane region" description="Helical" evidence="1">
    <location>
        <begin position="42"/>
        <end position="66"/>
    </location>
</feature>
<dbReference type="PANTHER" id="PTHR38441:SF1">
    <property type="entry name" value="MEMBRANE PROTEIN"/>
    <property type="match status" value="1"/>
</dbReference>
<keyword evidence="3" id="KW-1185">Reference proteome</keyword>
<evidence type="ECO:0000313" key="3">
    <source>
        <dbReference type="Proteomes" id="UP000826462"/>
    </source>
</evidence>
<evidence type="ECO:0000256" key="1">
    <source>
        <dbReference type="SAM" id="Phobius"/>
    </source>
</evidence>
<name>A0ABX8UJI2_9BURK</name>
<protein>
    <submittedName>
        <fullName evidence="2">DUF485 domain-containing protein</fullName>
    </submittedName>
</protein>
<sequence length="121" mass="12779">MTELSQPMLLDGTPPRAVEAPAARTVLHSPSFRQLMAIKRRAVVPLLGASLAFTFGVALLSGFAPALMSLKISGSFTLGYLLVVAIYVVCWAVSVAYVSIANRAFDALATSVADDIHGDRS</sequence>
<proteinExistence type="predicted"/>
<keyword evidence="1" id="KW-0472">Membrane</keyword>
<reference evidence="2 3" key="1">
    <citation type="submission" date="2021-07" db="EMBL/GenBank/DDBJ databases">
        <title>Paraburkholderia edwinii protects Aspergillus sp. from phenazines by acting as a toxin sponge.</title>
        <authorList>
            <person name="Dahlstrom K.M."/>
            <person name="Newman D.K."/>
        </authorList>
    </citation>
    <scope>NUCLEOTIDE SEQUENCE [LARGE SCALE GENOMIC DNA]</scope>
    <source>
        <strain evidence="2 3">Pe01</strain>
    </source>
</reference>
<keyword evidence="1" id="KW-0812">Transmembrane</keyword>
<dbReference type="InterPro" id="IPR007436">
    <property type="entry name" value="DUF485"/>
</dbReference>
<keyword evidence="1" id="KW-1133">Transmembrane helix</keyword>
<dbReference type="PANTHER" id="PTHR38441">
    <property type="entry name" value="INTEGRAL MEMBRANE PROTEIN-RELATED"/>
    <property type="match status" value="1"/>
</dbReference>
<accession>A0ABX8UJI2</accession>